<name>A0A9D4KV38_DREPO</name>
<dbReference type="Proteomes" id="UP000828390">
    <property type="component" value="Unassembled WGS sequence"/>
</dbReference>
<reference evidence="1" key="2">
    <citation type="submission" date="2020-11" db="EMBL/GenBank/DDBJ databases">
        <authorList>
            <person name="McCartney M.A."/>
            <person name="Auch B."/>
            <person name="Kono T."/>
            <person name="Mallez S."/>
            <person name="Becker A."/>
            <person name="Gohl D.M."/>
            <person name="Silverstein K.A.T."/>
            <person name="Koren S."/>
            <person name="Bechman K.B."/>
            <person name="Herman A."/>
            <person name="Abrahante J.E."/>
            <person name="Garbe J."/>
        </authorList>
    </citation>
    <scope>NUCLEOTIDE SEQUENCE</scope>
    <source>
        <strain evidence="1">Duluth1</strain>
        <tissue evidence="1">Whole animal</tissue>
    </source>
</reference>
<proteinExistence type="predicted"/>
<sequence length="111" mass="12637">MIPTLIRDALCYDGNGHVLLSSALYFDNYNKVELTQGQVRHERAGPSRQSSIEALHTDMVVSLRCHCPGILLRWTERSRHWQPPDIVHIVERMGSFVTPVGFKGSENQHVE</sequence>
<comment type="caution">
    <text evidence="1">The sequence shown here is derived from an EMBL/GenBank/DDBJ whole genome shotgun (WGS) entry which is preliminary data.</text>
</comment>
<evidence type="ECO:0000313" key="2">
    <source>
        <dbReference type="Proteomes" id="UP000828390"/>
    </source>
</evidence>
<protein>
    <submittedName>
        <fullName evidence="1">Uncharacterized protein</fullName>
    </submittedName>
</protein>
<dbReference type="EMBL" id="JAIWYP010000003">
    <property type="protein sequence ID" value="KAH3846683.1"/>
    <property type="molecule type" value="Genomic_DNA"/>
</dbReference>
<dbReference type="AlphaFoldDB" id="A0A9D4KV38"/>
<organism evidence="1 2">
    <name type="scientific">Dreissena polymorpha</name>
    <name type="common">Zebra mussel</name>
    <name type="synonym">Mytilus polymorpha</name>
    <dbReference type="NCBI Taxonomy" id="45954"/>
    <lineage>
        <taxon>Eukaryota</taxon>
        <taxon>Metazoa</taxon>
        <taxon>Spiralia</taxon>
        <taxon>Lophotrochozoa</taxon>
        <taxon>Mollusca</taxon>
        <taxon>Bivalvia</taxon>
        <taxon>Autobranchia</taxon>
        <taxon>Heteroconchia</taxon>
        <taxon>Euheterodonta</taxon>
        <taxon>Imparidentia</taxon>
        <taxon>Neoheterodontei</taxon>
        <taxon>Myida</taxon>
        <taxon>Dreissenoidea</taxon>
        <taxon>Dreissenidae</taxon>
        <taxon>Dreissena</taxon>
    </lineage>
</organism>
<keyword evidence="2" id="KW-1185">Reference proteome</keyword>
<accession>A0A9D4KV38</accession>
<gene>
    <name evidence="1" type="ORF">DPMN_088985</name>
</gene>
<evidence type="ECO:0000313" key="1">
    <source>
        <dbReference type="EMBL" id="KAH3846683.1"/>
    </source>
</evidence>
<reference evidence="1" key="1">
    <citation type="journal article" date="2019" name="bioRxiv">
        <title>The Genome of the Zebra Mussel, Dreissena polymorpha: A Resource for Invasive Species Research.</title>
        <authorList>
            <person name="McCartney M.A."/>
            <person name="Auch B."/>
            <person name="Kono T."/>
            <person name="Mallez S."/>
            <person name="Zhang Y."/>
            <person name="Obille A."/>
            <person name="Becker A."/>
            <person name="Abrahante J.E."/>
            <person name="Garbe J."/>
            <person name="Badalamenti J.P."/>
            <person name="Herman A."/>
            <person name="Mangelson H."/>
            <person name="Liachko I."/>
            <person name="Sullivan S."/>
            <person name="Sone E.D."/>
            <person name="Koren S."/>
            <person name="Silverstein K.A.T."/>
            <person name="Beckman K.B."/>
            <person name="Gohl D.M."/>
        </authorList>
    </citation>
    <scope>NUCLEOTIDE SEQUENCE</scope>
    <source>
        <strain evidence="1">Duluth1</strain>
        <tissue evidence="1">Whole animal</tissue>
    </source>
</reference>